<name>A0A7W7C724_9PSEU</name>
<dbReference type="CDD" id="cd18722">
    <property type="entry name" value="PIN_NicB-like"/>
    <property type="match status" value="1"/>
</dbReference>
<evidence type="ECO:0000313" key="3">
    <source>
        <dbReference type="Proteomes" id="UP000533598"/>
    </source>
</evidence>
<accession>A0A7W7C724</accession>
<reference evidence="2 3" key="1">
    <citation type="submission" date="2020-08" db="EMBL/GenBank/DDBJ databases">
        <title>Sequencing the genomes of 1000 actinobacteria strains.</title>
        <authorList>
            <person name="Klenk H.-P."/>
        </authorList>
    </citation>
    <scope>NUCLEOTIDE SEQUENCE [LARGE SCALE GENOMIC DNA]</scope>
    <source>
        <strain evidence="2 3">DSM 44230</strain>
    </source>
</reference>
<dbReference type="EMBL" id="JACHMH010000001">
    <property type="protein sequence ID" value="MBB4674404.1"/>
    <property type="molecule type" value="Genomic_DNA"/>
</dbReference>
<keyword evidence="3" id="KW-1185">Reference proteome</keyword>
<dbReference type="InterPro" id="IPR047140">
    <property type="entry name" value="LabA"/>
</dbReference>
<proteinExistence type="predicted"/>
<dbReference type="Pfam" id="PF01936">
    <property type="entry name" value="NYN"/>
    <property type="match status" value="1"/>
</dbReference>
<dbReference type="InterPro" id="IPR021139">
    <property type="entry name" value="NYN"/>
</dbReference>
<protein>
    <submittedName>
        <fullName evidence="2">Uncharacterized LabA/DUF88 family protein</fullName>
    </submittedName>
</protein>
<gene>
    <name evidence="2" type="ORF">HNR67_000522</name>
</gene>
<dbReference type="AlphaFoldDB" id="A0A7W7C724"/>
<feature type="domain" description="NYN" evidence="1">
    <location>
        <begin position="5"/>
        <end position="173"/>
    </location>
</feature>
<evidence type="ECO:0000259" key="1">
    <source>
        <dbReference type="Pfam" id="PF01936"/>
    </source>
</evidence>
<organism evidence="2 3">
    <name type="scientific">Crossiella cryophila</name>
    <dbReference type="NCBI Taxonomy" id="43355"/>
    <lineage>
        <taxon>Bacteria</taxon>
        <taxon>Bacillati</taxon>
        <taxon>Actinomycetota</taxon>
        <taxon>Actinomycetes</taxon>
        <taxon>Pseudonocardiales</taxon>
        <taxon>Pseudonocardiaceae</taxon>
        <taxon>Crossiella</taxon>
    </lineage>
</organism>
<comment type="caution">
    <text evidence="2">The sequence shown here is derived from an EMBL/GenBank/DDBJ whole genome shotgun (WGS) entry which is preliminary data.</text>
</comment>
<sequence length="204" mass="22681">MVRVTAYVDGFNLYYGLKAASGRKHLWLDLESLATSLLRPDQQLEGVQYFTAAVRNDPTGLQRQSDYLHALTHHCPRLTVVNGRFQLKDRFCRTCNSHWNVYEEKETDVSIAVAMVEDAACDRYDVALLISGDSDLCPGVRAVKRMCPEKRIIVAFPPKRHSGDLARAVDGSFTIGDAKIRQAQLPATVTTSGGVAIPRPAYWA</sequence>
<evidence type="ECO:0000313" key="2">
    <source>
        <dbReference type="EMBL" id="MBB4674404.1"/>
    </source>
</evidence>
<dbReference type="PANTHER" id="PTHR35458">
    <property type="entry name" value="SLR0755 PROTEIN"/>
    <property type="match status" value="1"/>
</dbReference>
<dbReference type="RefSeq" id="WP_185000533.1">
    <property type="nucleotide sequence ID" value="NZ_BAAAUI010000003.1"/>
</dbReference>
<dbReference type="PANTHER" id="PTHR35458:SF8">
    <property type="entry name" value="SLR0650 PROTEIN"/>
    <property type="match status" value="1"/>
</dbReference>
<dbReference type="Proteomes" id="UP000533598">
    <property type="component" value="Unassembled WGS sequence"/>
</dbReference>
<dbReference type="Gene3D" id="3.40.50.1010">
    <property type="entry name" value="5'-nuclease"/>
    <property type="match status" value="1"/>
</dbReference>
<dbReference type="GO" id="GO:0004540">
    <property type="term" value="F:RNA nuclease activity"/>
    <property type="evidence" value="ECO:0007669"/>
    <property type="project" value="InterPro"/>
</dbReference>